<keyword evidence="3" id="KW-1133">Transmembrane helix</keyword>
<accession>A0ABS0I5N0</accession>
<comment type="caution">
    <text evidence="5">The sequence shown here is derived from an EMBL/GenBank/DDBJ whole genome shotgun (WGS) entry which is preliminary data.</text>
</comment>
<protein>
    <submittedName>
        <fullName evidence="5">Sugar transferase</fullName>
    </submittedName>
</protein>
<proteinExistence type="inferred from homology"/>
<feature type="transmembrane region" description="Helical" evidence="3">
    <location>
        <begin position="38"/>
        <end position="61"/>
    </location>
</feature>
<dbReference type="Proteomes" id="UP000618931">
    <property type="component" value="Unassembled WGS sequence"/>
</dbReference>
<feature type="region of interest" description="Disordered" evidence="2">
    <location>
        <begin position="212"/>
        <end position="233"/>
    </location>
</feature>
<organism evidence="5 6">
    <name type="scientific">Hymenobacter ruricola</name>
    <dbReference type="NCBI Taxonomy" id="2791023"/>
    <lineage>
        <taxon>Bacteria</taxon>
        <taxon>Pseudomonadati</taxon>
        <taxon>Bacteroidota</taxon>
        <taxon>Cytophagia</taxon>
        <taxon>Cytophagales</taxon>
        <taxon>Hymenobacteraceae</taxon>
        <taxon>Hymenobacter</taxon>
    </lineage>
</organism>
<name>A0ABS0I5N0_9BACT</name>
<evidence type="ECO:0000313" key="5">
    <source>
        <dbReference type="EMBL" id="MBF9222255.1"/>
    </source>
</evidence>
<dbReference type="Pfam" id="PF02397">
    <property type="entry name" value="Bac_transf"/>
    <property type="match status" value="1"/>
</dbReference>
<evidence type="ECO:0000256" key="3">
    <source>
        <dbReference type="SAM" id="Phobius"/>
    </source>
</evidence>
<dbReference type="GO" id="GO:0016740">
    <property type="term" value="F:transferase activity"/>
    <property type="evidence" value="ECO:0007669"/>
    <property type="project" value="UniProtKB-KW"/>
</dbReference>
<evidence type="ECO:0000256" key="1">
    <source>
        <dbReference type="ARBA" id="ARBA00006464"/>
    </source>
</evidence>
<evidence type="ECO:0000313" key="6">
    <source>
        <dbReference type="Proteomes" id="UP000618931"/>
    </source>
</evidence>
<evidence type="ECO:0000259" key="4">
    <source>
        <dbReference type="Pfam" id="PF02397"/>
    </source>
</evidence>
<keyword evidence="5" id="KW-0808">Transferase</keyword>
<reference evidence="5 6" key="1">
    <citation type="submission" date="2020-11" db="EMBL/GenBank/DDBJ databases">
        <authorList>
            <person name="Kim M.K."/>
        </authorList>
    </citation>
    <scope>NUCLEOTIDE SEQUENCE [LARGE SCALE GENOMIC DNA]</scope>
    <source>
        <strain evidence="5 6">BT662</strain>
    </source>
</reference>
<gene>
    <name evidence="5" type="ORF">I2H31_14190</name>
</gene>
<comment type="similarity">
    <text evidence="1">Belongs to the bacterial sugar transferase family.</text>
</comment>
<dbReference type="PANTHER" id="PTHR30576">
    <property type="entry name" value="COLANIC BIOSYNTHESIS UDP-GLUCOSE LIPID CARRIER TRANSFERASE"/>
    <property type="match status" value="1"/>
</dbReference>
<dbReference type="InterPro" id="IPR003362">
    <property type="entry name" value="Bact_transf"/>
</dbReference>
<evidence type="ECO:0000256" key="2">
    <source>
        <dbReference type="SAM" id="MobiDB-lite"/>
    </source>
</evidence>
<keyword evidence="6" id="KW-1185">Reference proteome</keyword>
<sequence>MTGYCVQHDVLLLTNTLLHSLPAPASFYARHGKRWLDVAIALPLLLLALPLLAGAAALAAAQNRGRWLFRQVRPGWRGRLFTLYKLQTMTDARDAAGHLLPDAARLPAVGRWLRATSLDELPQLWNILRGDLSLVGPRPLLAEYLPLYTPAQARRHAVRPGLTGWAQVNGRNAIGWEEKFAYDVWYVDHLSWRLDMTILWRTAGRVLRGSGITAPGQATTEAFRGTPPPPVSP</sequence>
<dbReference type="PANTHER" id="PTHR30576:SF8">
    <property type="entry name" value="UNDECAPRENYL-PHOSPHATE GALACTOSE PHOSPHOTRANSFERASE"/>
    <property type="match status" value="1"/>
</dbReference>
<feature type="domain" description="Bacterial sugar transferase" evidence="4">
    <location>
        <begin position="33"/>
        <end position="207"/>
    </location>
</feature>
<dbReference type="EMBL" id="JADQDM010000006">
    <property type="protein sequence ID" value="MBF9222255.1"/>
    <property type="molecule type" value="Genomic_DNA"/>
</dbReference>
<keyword evidence="3" id="KW-0812">Transmembrane</keyword>
<keyword evidence="3" id="KW-0472">Membrane</keyword>